<accession>A0A135L704</accession>
<dbReference type="InterPro" id="IPR020070">
    <property type="entry name" value="Ribosomal_bL9_N"/>
</dbReference>
<evidence type="ECO:0000313" key="11">
    <source>
        <dbReference type="Proteomes" id="UP000070352"/>
    </source>
</evidence>
<dbReference type="Proteomes" id="UP000070352">
    <property type="component" value="Unassembled WGS sequence"/>
</dbReference>
<keyword evidence="3 8" id="KW-0699">rRNA-binding</keyword>
<evidence type="ECO:0000256" key="3">
    <source>
        <dbReference type="ARBA" id="ARBA00022730"/>
    </source>
</evidence>
<evidence type="ECO:0000313" key="10">
    <source>
        <dbReference type="EMBL" id="KXG44768.1"/>
    </source>
</evidence>
<keyword evidence="5 8" id="KW-0689">Ribosomal protein</keyword>
<dbReference type="Pfam" id="PF03948">
    <property type="entry name" value="Ribosomal_L9_C"/>
    <property type="match status" value="1"/>
</dbReference>
<evidence type="ECO:0000256" key="5">
    <source>
        <dbReference type="ARBA" id="ARBA00022980"/>
    </source>
</evidence>
<comment type="function">
    <text evidence="1 8">Binds to the 23S rRNA.</text>
</comment>
<dbReference type="FunFam" id="3.40.5.10:FF:000002">
    <property type="entry name" value="50S ribosomal protein L9"/>
    <property type="match status" value="1"/>
</dbReference>
<dbReference type="InterPro" id="IPR036791">
    <property type="entry name" value="Ribosomal_bL9_C_sf"/>
</dbReference>
<evidence type="ECO:0000256" key="4">
    <source>
        <dbReference type="ARBA" id="ARBA00022884"/>
    </source>
</evidence>
<evidence type="ECO:0000256" key="6">
    <source>
        <dbReference type="ARBA" id="ARBA00023274"/>
    </source>
</evidence>
<organism evidence="10 11">
    <name type="scientific">Tepidibacillus decaturensis</name>
    <dbReference type="NCBI Taxonomy" id="1413211"/>
    <lineage>
        <taxon>Bacteria</taxon>
        <taxon>Bacillati</taxon>
        <taxon>Bacillota</taxon>
        <taxon>Bacilli</taxon>
        <taxon>Bacillales</taxon>
        <taxon>Bacillaceae</taxon>
        <taxon>Tepidibacillus</taxon>
    </lineage>
</organism>
<keyword evidence="11" id="KW-1185">Reference proteome</keyword>
<sequence>MKVILLKDVKGQGKKGDIKEVSDGYARNFLIAKGLAKEATTGNVKELEAHKQSELKRKADELTNAKKLAEELEKITITIPSKAGEGGKLFGAITTKQIADQLKKQNINIDKRKILLDEPIRHLGYTQVLIKLHPEVTATIKVQVVEEK</sequence>
<dbReference type="STRING" id="1413211.U473_12600"/>
<reference evidence="10 11" key="1">
    <citation type="submission" date="2016-02" db="EMBL/GenBank/DDBJ databases">
        <title>Draft Genome for Tepidibacillus decaturensis nov. sp. Strain Z9, an Anaerobic, Moderately Thermophilic and Heterotrophic Bacterium from Deep Subsurface of the Illinois Basin, USA.</title>
        <authorList>
            <person name="Dong Y."/>
            <person name="Chang J.Y."/>
            <person name="Sanford R."/>
            <person name="Fouke B.W."/>
        </authorList>
    </citation>
    <scope>NUCLEOTIDE SEQUENCE [LARGE SCALE GENOMIC DNA]</scope>
    <source>
        <strain evidence="10 11">Z9</strain>
    </source>
</reference>
<dbReference type="InterPro" id="IPR000244">
    <property type="entry name" value="Ribosomal_bL9"/>
</dbReference>
<dbReference type="GO" id="GO:0005840">
    <property type="term" value="C:ribosome"/>
    <property type="evidence" value="ECO:0007669"/>
    <property type="project" value="UniProtKB-KW"/>
</dbReference>
<evidence type="ECO:0000256" key="8">
    <source>
        <dbReference type="HAMAP-Rule" id="MF_00503"/>
    </source>
</evidence>
<dbReference type="InterPro" id="IPR009027">
    <property type="entry name" value="Ribosomal_bL9/RNase_H1_N"/>
</dbReference>
<evidence type="ECO:0000256" key="7">
    <source>
        <dbReference type="ARBA" id="ARBA00035292"/>
    </source>
</evidence>
<dbReference type="AlphaFoldDB" id="A0A135L704"/>
<dbReference type="GO" id="GO:0003735">
    <property type="term" value="F:structural constituent of ribosome"/>
    <property type="evidence" value="ECO:0007669"/>
    <property type="project" value="InterPro"/>
</dbReference>
<dbReference type="GO" id="GO:0019843">
    <property type="term" value="F:rRNA binding"/>
    <property type="evidence" value="ECO:0007669"/>
    <property type="project" value="UniProtKB-UniRule"/>
</dbReference>
<proteinExistence type="inferred from homology"/>
<dbReference type="EMBL" id="LSKU01000001">
    <property type="protein sequence ID" value="KXG44768.1"/>
    <property type="molecule type" value="Genomic_DNA"/>
</dbReference>
<keyword evidence="4 8" id="KW-0694">RNA-binding</keyword>
<dbReference type="Gene3D" id="3.10.430.100">
    <property type="entry name" value="Ribosomal protein L9, C-terminal domain"/>
    <property type="match status" value="1"/>
</dbReference>
<dbReference type="GO" id="GO:0006412">
    <property type="term" value="P:translation"/>
    <property type="evidence" value="ECO:0007669"/>
    <property type="project" value="UniProtKB-UniRule"/>
</dbReference>
<dbReference type="SUPFAM" id="SSF55658">
    <property type="entry name" value="L9 N-domain-like"/>
    <property type="match status" value="1"/>
</dbReference>
<dbReference type="FunFam" id="3.10.430.100:FF:000002">
    <property type="entry name" value="50S ribosomal protein L9"/>
    <property type="match status" value="1"/>
</dbReference>
<protein>
    <recommendedName>
        <fullName evidence="7 8">Large ribosomal subunit protein bL9</fullName>
    </recommendedName>
</protein>
<evidence type="ECO:0000256" key="2">
    <source>
        <dbReference type="ARBA" id="ARBA00010605"/>
    </source>
</evidence>
<dbReference type="InterPro" id="IPR036935">
    <property type="entry name" value="Ribosomal_bL9_N_sf"/>
</dbReference>
<dbReference type="InterPro" id="IPR020069">
    <property type="entry name" value="Ribosomal_bL9_C"/>
</dbReference>
<dbReference type="GO" id="GO:1990904">
    <property type="term" value="C:ribonucleoprotein complex"/>
    <property type="evidence" value="ECO:0007669"/>
    <property type="project" value="UniProtKB-KW"/>
</dbReference>
<gene>
    <name evidence="8" type="primary">rplI</name>
    <name evidence="10" type="ORF">U473_12600</name>
</gene>
<dbReference type="OrthoDB" id="9788336at2"/>
<name>A0A135L704_9BACI</name>
<feature type="domain" description="Ribosomal protein L9" evidence="9">
    <location>
        <begin position="13"/>
        <end position="40"/>
    </location>
</feature>
<comment type="similarity">
    <text evidence="2 8">Belongs to the bacterial ribosomal protein bL9 family.</text>
</comment>
<dbReference type="PANTHER" id="PTHR21368">
    <property type="entry name" value="50S RIBOSOMAL PROTEIN L9"/>
    <property type="match status" value="1"/>
</dbReference>
<evidence type="ECO:0000259" key="9">
    <source>
        <dbReference type="PROSITE" id="PS00651"/>
    </source>
</evidence>
<dbReference type="PROSITE" id="PS00651">
    <property type="entry name" value="RIBOSOMAL_L9"/>
    <property type="match status" value="1"/>
</dbReference>
<keyword evidence="6 8" id="KW-0687">Ribonucleoprotein</keyword>
<dbReference type="NCBIfam" id="TIGR00158">
    <property type="entry name" value="L9"/>
    <property type="match status" value="1"/>
</dbReference>
<dbReference type="RefSeq" id="WP_068726898.1">
    <property type="nucleotide sequence ID" value="NZ_LSKU01000001.1"/>
</dbReference>
<comment type="caution">
    <text evidence="10">The sequence shown here is derived from an EMBL/GenBank/DDBJ whole genome shotgun (WGS) entry which is preliminary data.</text>
</comment>
<dbReference type="Pfam" id="PF01281">
    <property type="entry name" value="Ribosomal_L9_N"/>
    <property type="match status" value="1"/>
</dbReference>
<dbReference type="Gene3D" id="3.40.5.10">
    <property type="entry name" value="Ribosomal protein L9, N-terminal domain"/>
    <property type="match status" value="1"/>
</dbReference>
<dbReference type="SUPFAM" id="SSF55653">
    <property type="entry name" value="Ribosomal protein L9 C-domain"/>
    <property type="match status" value="1"/>
</dbReference>
<dbReference type="InterPro" id="IPR020594">
    <property type="entry name" value="Ribosomal_bL9_bac/chp"/>
</dbReference>
<evidence type="ECO:0000256" key="1">
    <source>
        <dbReference type="ARBA" id="ARBA00003058"/>
    </source>
</evidence>
<dbReference type="HAMAP" id="MF_00503">
    <property type="entry name" value="Ribosomal_bL9"/>
    <property type="match status" value="1"/>
</dbReference>